<evidence type="ECO:0000256" key="1">
    <source>
        <dbReference type="SAM" id="MobiDB-lite"/>
    </source>
</evidence>
<dbReference type="GeneID" id="17253640"/>
<dbReference type="EnsemblProtists" id="EOD07479">
    <property type="protein sequence ID" value="EOD07479"/>
    <property type="gene ID" value="EMIHUDRAFT_438555"/>
</dbReference>
<sequence length="230" mass="25328">MTHQSRLLYVGPAMTSSVSQPARKMGRHASDSRILHWSMHNLSSQTFGERPCLSRKAAAQPQSASHFAPGGSCQLWLMNASHWPRPRCSLRSSSAAPPQVVERAERGVCRRCDVSSEPRLRDLVEPRLTEWALARRDSGTKSSGRSWSKGTVWKWPSAKLRSSSTSTRFVPERKLNRPARRAASRSSRVEPSRESVDSAHARGRSPSMSAAATPVVPTATSGTKKSELTK</sequence>
<organism evidence="2 3">
    <name type="scientific">Emiliania huxleyi (strain CCMP1516)</name>
    <dbReference type="NCBI Taxonomy" id="280463"/>
    <lineage>
        <taxon>Eukaryota</taxon>
        <taxon>Haptista</taxon>
        <taxon>Haptophyta</taxon>
        <taxon>Prymnesiophyceae</taxon>
        <taxon>Isochrysidales</taxon>
        <taxon>Noelaerhabdaceae</taxon>
        <taxon>Emiliania</taxon>
    </lineage>
</organism>
<dbReference type="Proteomes" id="UP000013827">
    <property type="component" value="Unassembled WGS sequence"/>
</dbReference>
<feature type="region of interest" description="Disordered" evidence="1">
    <location>
        <begin position="163"/>
        <end position="230"/>
    </location>
</feature>
<keyword evidence="3" id="KW-1185">Reference proteome</keyword>
<proteinExistence type="predicted"/>
<reference evidence="3" key="1">
    <citation type="journal article" date="2013" name="Nature">
        <title>Pan genome of the phytoplankton Emiliania underpins its global distribution.</title>
        <authorList>
            <person name="Read B.A."/>
            <person name="Kegel J."/>
            <person name="Klute M.J."/>
            <person name="Kuo A."/>
            <person name="Lefebvre S.C."/>
            <person name="Maumus F."/>
            <person name="Mayer C."/>
            <person name="Miller J."/>
            <person name="Monier A."/>
            <person name="Salamov A."/>
            <person name="Young J."/>
            <person name="Aguilar M."/>
            <person name="Claverie J.M."/>
            <person name="Frickenhaus S."/>
            <person name="Gonzalez K."/>
            <person name="Herman E.K."/>
            <person name="Lin Y.C."/>
            <person name="Napier J."/>
            <person name="Ogata H."/>
            <person name="Sarno A.F."/>
            <person name="Shmutz J."/>
            <person name="Schroeder D."/>
            <person name="de Vargas C."/>
            <person name="Verret F."/>
            <person name="von Dassow P."/>
            <person name="Valentin K."/>
            <person name="Van de Peer Y."/>
            <person name="Wheeler G."/>
            <person name="Dacks J.B."/>
            <person name="Delwiche C.F."/>
            <person name="Dyhrman S.T."/>
            <person name="Glockner G."/>
            <person name="John U."/>
            <person name="Richards T."/>
            <person name="Worden A.Z."/>
            <person name="Zhang X."/>
            <person name="Grigoriev I.V."/>
            <person name="Allen A.E."/>
            <person name="Bidle K."/>
            <person name="Borodovsky M."/>
            <person name="Bowler C."/>
            <person name="Brownlee C."/>
            <person name="Cock J.M."/>
            <person name="Elias M."/>
            <person name="Gladyshev V.N."/>
            <person name="Groth M."/>
            <person name="Guda C."/>
            <person name="Hadaegh A."/>
            <person name="Iglesias-Rodriguez M.D."/>
            <person name="Jenkins J."/>
            <person name="Jones B.M."/>
            <person name="Lawson T."/>
            <person name="Leese F."/>
            <person name="Lindquist E."/>
            <person name="Lobanov A."/>
            <person name="Lomsadze A."/>
            <person name="Malik S.B."/>
            <person name="Marsh M.E."/>
            <person name="Mackinder L."/>
            <person name="Mock T."/>
            <person name="Mueller-Roeber B."/>
            <person name="Pagarete A."/>
            <person name="Parker M."/>
            <person name="Probert I."/>
            <person name="Quesneville H."/>
            <person name="Raines C."/>
            <person name="Rensing S.A."/>
            <person name="Riano-Pachon D.M."/>
            <person name="Richier S."/>
            <person name="Rokitta S."/>
            <person name="Shiraiwa Y."/>
            <person name="Soanes D.M."/>
            <person name="van der Giezen M."/>
            <person name="Wahlund T.M."/>
            <person name="Williams B."/>
            <person name="Wilson W."/>
            <person name="Wolfe G."/>
            <person name="Wurch L.L."/>
        </authorList>
    </citation>
    <scope>NUCLEOTIDE SEQUENCE</scope>
</reference>
<dbReference type="HOGENOM" id="CLU_1206721_0_0_1"/>
<dbReference type="KEGG" id="ehx:EMIHUDRAFT_438555"/>
<dbReference type="AlphaFoldDB" id="A0A0D3I894"/>
<accession>A0A0D3I894</accession>
<dbReference type="PaxDb" id="2903-EOD07479"/>
<protein>
    <submittedName>
        <fullName evidence="2">Uncharacterized protein</fullName>
    </submittedName>
</protein>
<dbReference type="RefSeq" id="XP_005759908.1">
    <property type="nucleotide sequence ID" value="XM_005759851.1"/>
</dbReference>
<reference evidence="2" key="2">
    <citation type="submission" date="2024-10" db="UniProtKB">
        <authorList>
            <consortium name="EnsemblProtists"/>
        </authorList>
    </citation>
    <scope>IDENTIFICATION</scope>
</reference>
<feature type="compositionally biased region" description="Basic and acidic residues" evidence="1">
    <location>
        <begin position="187"/>
        <end position="200"/>
    </location>
</feature>
<name>A0A0D3I894_EMIH1</name>
<evidence type="ECO:0000313" key="2">
    <source>
        <dbReference type="EnsemblProtists" id="EOD07479"/>
    </source>
</evidence>
<evidence type="ECO:0000313" key="3">
    <source>
        <dbReference type="Proteomes" id="UP000013827"/>
    </source>
</evidence>
<feature type="compositionally biased region" description="Low complexity" evidence="1">
    <location>
        <begin position="210"/>
        <end position="220"/>
    </location>
</feature>